<protein>
    <submittedName>
        <fullName evidence="2">Uncharacterized protein</fullName>
    </submittedName>
</protein>
<feature type="region of interest" description="Disordered" evidence="1">
    <location>
        <begin position="1"/>
        <end position="20"/>
    </location>
</feature>
<dbReference type="Proteomes" id="UP000197138">
    <property type="component" value="Unassembled WGS sequence"/>
</dbReference>
<proteinExistence type="predicted"/>
<name>A0A218XGJ1_PUNGR</name>
<evidence type="ECO:0000313" key="2">
    <source>
        <dbReference type="EMBL" id="OWM83846.1"/>
    </source>
</evidence>
<evidence type="ECO:0000256" key="1">
    <source>
        <dbReference type="SAM" id="MobiDB-lite"/>
    </source>
</evidence>
<dbReference type="AlphaFoldDB" id="A0A218XGJ1"/>
<gene>
    <name evidence="2" type="ORF">CDL15_Pgr004277</name>
</gene>
<reference evidence="3" key="1">
    <citation type="journal article" date="2017" name="Plant J.">
        <title>The pomegranate (Punica granatum L.) genome and the genomics of punicalagin biosynthesis.</title>
        <authorList>
            <person name="Qin G."/>
            <person name="Xu C."/>
            <person name="Ming R."/>
            <person name="Tang H."/>
            <person name="Guyot R."/>
            <person name="Kramer E.M."/>
            <person name="Hu Y."/>
            <person name="Yi X."/>
            <person name="Qi Y."/>
            <person name="Xu X."/>
            <person name="Gao Z."/>
            <person name="Pan H."/>
            <person name="Jian J."/>
            <person name="Tian Y."/>
            <person name="Yue Z."/>
            <person name="Xu Y."/>
        </authorList>
    </citation>
    <scope>NUCLEOTIDE SEQUENCE [LARGE SCALE GENOMIC DNA]</scope>
    <source>
        <strain evidence="3">cv. Dabenzi</strain>
    </source>
</reference>
<comment type="caution">
    <text evidence="2">The sequence shown here is derived from an EMBL/GenBank/DDBJ whole genome shotgun (WGS) entry which is preliminary data.</text>
</comment>
<sequence length="60" mass="7222">MPIDWSQQIHPRRGRTTTHASFKKEKITKMWFEWNENWGARELEVEVAECGNEFLESPRC</sequence>
<organism evidence="2 3">
    <name type="scientific">Punica granatum</name>
    <name type="common">Pomegranate</name>
    <dbReference type="NCBI Taxonomy" id="22663"/>
    <lineage>
        <taxon>Eukaryota</taxon>
        <taxon>Viridiplantae</taxon>
        <taxon>Streptophyta</taxon>
        <taxon>Embryophyta</taxon>
        <taxon>Tracheophyta</taxon>
        <taxon>Spermatophyta</taxon>
        <taxon>Magnoliopsida</taxon>
        <taxon>eudicotyledons</taxon>
        <taxon>Gunneridae</taxon>
        <taxon>Pentapetalae</taxon>
        <taxon>rosids</taxon>
        <taxon>malvids</taxon>
        <taxon>Myrtales</taxon>
        <taxon>Lythraceae</taxon>
        <taxon>Punica</taxon>
    </lineage>
</organism>
<evidence type="ECO:0000313" key="3">
    <source>
        <dbReference type="Proteomes" id="UP000197138"/>
    </source>
</evidence>
<accession>A0A218XGJ1</accession>
<dbReference type="EMBL" id="MTKT01001810">
    <property type="protein sequence ID" value="OWM83846.1"/>
    <property type="molecule type" value="Genomic_DNA"/>
</dbReference>